<dbReference type="SUPFAM" id="SSF53335">
    <property type="entry name" value="S-adenosyl-L-methionine-dependent methyltransferases"/>
    <property type="match status" value="1"/>
</dbReference>
<evidence type="ECO:0000259" key="1">
    <source>
        <dbReference type="Pfam" id="PF08241"/>
    </source>
</evidence>
<dbReference type="GO" id="GO:0032259">
    <property type="term" value="P:methylation"/>
    <property type="evidence" value="ECO:0007669"/>
    <property type="project" value="UniProtKB-KW"/>
</dbReference>
<dbReference type="Proteomes" id="UP000705867">
    <property type="component" value="Unassembled WGS sequence"/>
</dbReference>
<reference evidence="2" key="1">
    <citation type="journal article" date="2021" name="bioRxiv">
        <title>Unraveling nitrogen, sulfur and carbon metabolic pathways and microbial community transcriptional responses to substrate deprivation and toxicity stresses in a bioreactor mimicking anoxic brackish coastal sediment conditions.</title>
        <authorList>
            <person name="Martins P.D."/>
            <person name="Echeveste M.J."/>
            <person name="Arshad A."/>
            <person name="Kurth J."/>
            <person name="Ouboter H."/>
            <person name="Jetten M.S.M."/>
            <person name="Welte C.U."/>
        </authorList>
    </citation>
    <scope>NUCLEOTIDE SEQUENCE</scope>
    <source>
        <strain evidence="2">MAG_39</strain>
    </source>
</reference>
<gene>
    <name evidence="2" type="ORF">K8I29_08870</name>
</gene>
<organism evidence="2 3">
    <name type="scientific">Candidatus Nitrobium versatile</name>
    <dbReference type="NCBI Taxonomy" id="2884831"/>
    <lineage>
        <taxon>Bacteria</taxon>
        <taxon>Pseudomonadati</taxon>
        <taxon>Nitrospirota</taxon>
        <taxon>Nitrospiria</taxon>
        <taxon>Nitrospirales</taxon>
        <taxon>Nitrospiraceae</taxon>
        <taxon>Candidatus Nitrobium</taxon>
    </lineage>
</organism>
<keyword evidence="2" id="KW-0808">Transferase</keyword>
<comment type="caution">
    <text evidence="2">The sequence shown here is derived from an EMBL/GenBank/DDBJ whole genome shotgun (WGS) entry which is preliminary data.</text>
</comment>
<dbReference type="InterPro" id="IPR029063">
    <property type="entry name" value="SAM-dependent_MTases_sf"/>
</dbReference>
<dbReference type="CDD" id="cd02440">
    <property type="entry name" value="AdoMet_MTases"/>
    <property type="match status" value="1"/>
</dbReference>
<protein>
    <submittedName>
        <fullName evidence="2">Methyltransferase domain-containing protein</fullName>
    </submittedName>
</protein>
<dbReference type="InterPro" id="IPR013216">
    <property type="entry name" value="Methyltransf_11"/>
</dbReference>
<dbReference type="PANTHER" id="PTHR43861">
    <property type="entry name" value="TRANS-ACONITATE 2-METHYLTRANSFERASE-RELATED"/>
    <property type="match status" value="1"/>
</dbReference>
<name>A0A953M015_9BACT</name>
<dbReference type="EMBL" id="JAIOIV010000073">
    <property type="protein sequence ID" value="MBZ0156304.1"/>
    <property type="molecule type" value="Genomic_DNA"/>
</dbReference>
<accession>A0A953M015</accession>
<dbReference type="Gene3D" id="3.40.50.150">
    <property type="entry name" value="Vaccinia Virus protein VP39"/>
    <property type="match status" value="1"/>
</dbReference>
<feature type="domain" description="Methyltransferase type 11" evidence="1">
    <location>
        <begin position="51"/>
        <end position="147"/>
    </location>
</feature>
<keyword evidence="2" id="KW-0489">Methyltransferase</keyword>
<dbReference type="Pfam" id="PF08241">
    <property type="entry name" value="Methyltransf_11"/>
    <property type="match status" value="1"/>
</dbReference>
<dbReference type="GO" id="GO:0008757">
    <property type="term" value="F:S-adenosylmethionine-dependent methyltransferase activity"/>
    <property type="evidence" value="ECO:0007669"/>
    <property type="project" value="InterPro"/>
</dbReference>
<dbReference type="AlphaFoldDB" id="A0A953M015"/>
<evidence type="ECO:0000313" key="3">
    <source>
        <dbReference type="Proteomes" id="UP000705867"/>
    </source>
</evidence>
<reference evidence="2" key="2">
    <citation type="submission" date="2021-08" db="EMBL/GenBank/DDBJ databases">
        <authorList>
            <person name="Dalcin Martins P."/>
        </authorList>
    </citation>
    <scope>NUCLEOTIDE SEQUENCE</scope>
    <source>
        <strain evidence="2">MAG_39</strain>
    </source>
</reference>
<evidence type="ECO:0000313" key="2">
    <source>
        <dbReference type="EMBL" id="MBZ0156304.1"/>
    </source>
</evidence>
<proteinExistence type="predicted"/>
<sequence>MNKALTDKTYWDDIFLKGRRVITYPDTRHNRFHMRLSRLFARYIEKGSRVLEIGCGGSLWLPYLMKELQCEVSGIDYSEQGLKKAEKHLRMQGDAYTLHRMDFLTPDPALFQSFDTVFSVGVIEHFEDPSGIVGICKKFLRNQGLMITIIPNTAGMLFGLQRIADRDIYDRHKSIRYDALIEYHRGNGLEILESSPIRFLDFSMINLHRVPPIPYRVLSWLARMINLPFLWCERELEIYFTPESLSSSLYVVARKVE</sequence>
<dbReference type="PANTHER" id="PTHR43861:SF1">
    <property type="entry name" value="TRANS-ACONITATE 2-METHYLTRANSFERASE"/>
    <property type="match status" value="1"/>
</dbReference>